<dbReference type="RefSeq" id="WP_376849080.1">
    <property type="nucleotide sequence ID" value="NZ_JBHSMF010000005.1"/>
</dbReference>
<dbReference type="EMBL" id="JBHSMF010000005">
    <property type="protein sequence ID" value="MFC5497046.1"/>
    <property type="molecule type" value="Genomic_DNA"/>
</dbReference>
<keyword evidence="2" id="KW-1185">Reference proteome</keyword>
<gene>
    <name evidence="1" type="ORF">ACFPOE_05835</name>
</gene>
<evidence type="ECO:0000313" key="1">
    <source>
        <dbReference type="EMBL" id="MFC5497046.1"/>
    </source>
</evidence>
<reference evidence="2" key="1">
    <citation type="journal article" date="2019" name="Int. J. Syst. Evol. Microbiol.">
        <title>The Global Catalogue of Microorganisms (GCM) 10K type strain sequencing project: providing services to taxonomists for standard genome sequencing and annotation.</title>
        <authorList>
            <consortium name="The Broad Institute Genomics Platform"/>
            <consortium name="The Broad Institute Genome Sequencing Center for Infectious Disease"/>
            <person name="Wu L."/>
            <person name="Ma J."/>
        </authorList>
    </citation>
    <scope>NUCLEOTIDE SEQUENCE [LARGE SCALE GENOMIC DNA]</scope>
    <source>
        <strain evidence="2">CCUG 57401</strain>
    </source>
</reference>
<protein>
    <submittedName>
        <fullName evidence="1">Ribonucleotide reductase subunit alpha</fullName>
    </submittedName>
</protein>
<sequence length="135" mass="14462">MAESTVFEQLLQAAAAQPDPQRLLFVFAAAELPADATPVQRERFAQGRGGALEPLACVDRRPDELSTFEALVAESRTASPPWQVVFVAGLSGRDGRPPSDQEVDASLTAMVNGVRRGEFCGCLTLDAQGQPLEFC</sequence>
<comment type="caution">
    <text evidence="1">The sequence shown here is derived from an EMBL/GenBank/DDBJ whole genome shotgun (WGS) entry which is preliminary data.</text>
</comment>
<accession>A0ABW0N9U8</accession>
<dbReference type="Proteomes" id="UP001596037">
    <property type="component" value="Unassembled WGS sequence"/>
</dbReference>
<evidence type="ECO:0000313" key="2">
    <source>
        <dbReference type="Proteomes" id="UP001596037"/>
    </source>
</evidence>
<proteinExistence type="predicted"/>
<name>A0ABW0N9U8_9BURK</name>
<organism evidence="1 2">
    <name type="scientific">Caenimonas terrae</name>
    <dbReference type="NCBI Taxonomy" id="696074"/>
    <lineage>
        <taxon>Bacteria</taxon>
        <taxon>Pseudomonadati</taxon>
        <taxon>Pseudomonadota</taxon>
        <taxon>Betaproteobacteria</taxon>
        <taxon>Burkholderiales</taxon>
        <taxon>Comamonadaceae</taxon>
        <taxon>Caenimonas</taxon>
    </lineage>
</organism>